<keyword evidence="2" id="KW-1185">Reference proteome</keyword>
<protein>
    <submittedName>
        <fullName evidence="1">Uncharacterized protein</fullName>
    </submittedName>
</protein>
<name>A0ACB9S9D7_9MYRT</name>
<sequence length="769" mass="84708">MEERKADAAAAVDVGRDHGGGGVVGEPSSRVTSSFRKVGERQVFSVELRPGETTIVSWKKLMKDANKAVDDTKPLVSSASGAPSTAVAASAAPAAATGSALDSRIATGQPGEREMKDAAPMNSFSAVIEKIERLYMGKDSSDEEDLDEVPDDDQYDTEDSFIDDSELDEYFEVDNASIKYDGFFINRGKLECINKPSAPPQQPKKRARKDFQSGDSERGEGLVPNKHGKVRKVGTMKAPPISKPSTQTMGASSESGEDMRQSQNNMSVRKKYGDSKVAVETATLAKVANGISSAPFSESKDIEKQRTCVMSLKASGNMKDLTGSSDDLHNRLHEKVANTQHSGRSFNNIEETEASKRTKEKGTVREVPDLNIPDGRHVSETYKPLHSQRKDASSIRPKTSNLEKAIRDLEKVVVESKMPGTENQEIDITSQGTKRRLPSDVKQKLARVARLAQSNNGKISKELVSRLMSILGDCVQLRTLKRHLKVMVSSGLSAKQEKENRFQQIKKEVFDMVRLRLPTVDSKVQEHQAGASDDFQDFNTELRGIPKRKYEMDIVMEDKICDLYDLYVDGLDEDTGPQVRKLYFELAELWPSGLMDSHGIKRAICRAKERRRALSGKYKHDEEKVKRKKTLLHRTEETAKIEGTSLIPQHHGRENSVADSVTYGSAIKPIPPTSVVPPRVPSPSANVSSERPKLEKTRVSSGGHVDGARLVEASLPKKKTRRKPEVDLNVMPSHSEKVTSNPVEETVASHKQSSSLQPAAAPSLEQSSL</sequence>
<evidence type="ECO:0000313" key="1">
    <source>
        <dbReference type="EMBL" id="KAI4387975.1"/>
    </source>
</evidence>
<accession>A0ACB9S9D7</accession>
<proteinExistence type="predicted"/>
<comment type="caution">
    <text evidence="1">The sequence shown here is derived from an EMBL/GenBank/DDBJ whole genome shotgun (WGS) entry which is preliminary data.</text>
</comment>
<gene>
    <name evidence="1" type="ORF">MLD38_000357</name>
</gene>
<dbReference type="EMBL" id="CM042880">
    <property type="protein sequence ID" value="KAI4387975.1"/>
    <property type="molecule type" value="Genomic_DNA"/>
</dbReference>
<organism evidence="1 2">
    <name type="scientific">Melastoma candidum</name>
    <dbReference type="NCBI Taxonomy" id="119954"/>
    <lineage>
        <taxon>Eukaryota</taxon>
        <taxon>Viridiplantae</taxon>
        <taxon>Streptophyta</taxon>
        <taxon>Embryophyta</taxon>
        <taxon>Tracheophyta</taxon>
        <taxon>Spermatophyta</taxon>
        <taxon>Magnoliopsida</taxon>
        <taxon>eudicotyledons</taxon>
        <taxon>Gunneridae</taxon>
        <taxon>Pentapetalae</taxon>
        <taxon>rosids</taxon>
        <taxon>malvids</taxon>
        <taxon>Myrtales</taxon>
        <taxon>Melastomataceae</taxon>
        <taxon>Melastomatoideae</taxon>
        <taxon>Melastomateae</taxon>
        <taxon>Melastoma</taxon>
    </lineage>
</organism>
<evidence type="ECO:0000313" key="2">
    <source>
        <dbReference type="Proteomes" id="UP001057402"/>
    </source>
</evidence>
<reference evidence="2" key="1">
    <citation type="journal article" date="2023" name="Front. Plant Sci.">
        <title>Chromosomal-level genome assembly of Melastoma candidum provides insights into trichome evolution.</title>
        <authorList>
            <person name="Zhong Y."/>
            <person name="Wu W."/>
            <person name="Sun C."/>
            <person name="Zou P."/>
            <person name="Liu Y."/>
            <person name="Dai S."/>
            <person name="Zhou R."/>
        </authorList>
    </citation>
    <scope>NUCLEOTIDE SEQUENCE [LARGE SCALE GENOMIC DNA]</scope>
</reference>
<dbReference type="Proteomes" id="UP001057402">
    <property type="component" value="Chromosome 1"/>
</dbReference>